<dbReference type="Proteomes" id="UP001219355">
    <property type="component" value="Chromosome 5"/>
</dbReference>
<protein>
    <recommendedName>
        <fullName evidence="7">Rhodopsin domain-containing protein</fullName>
    </recommendedName>
</protein>
<feature type="transmembrane region" description="Helical" evidence="6">
    <location>
        <begin position="100"/>
        <end position="126"/>
    </location>
</feature>
<gene>
    <name evidence="8" type="ORF">PRK78_007396</name>
</gene>
<evidence type="ECO:0000256" key="6">
    <source>
        <dbReference type="SAM" id="Phobius"/>
    </source>
</evidence>
<evidence type="ECO:0000256" key="5">
    <source>
        <dbReference type="ARBA" id="ARBA00038359"/>
    </source>
</evidence>
<evidence type="ECO:0000313" key="8">
    <source>
        <dbReference type="EMBL" id="WEW61898.1"/>
    </source>
</evidence>
<dbReference type="EMBL" id="CP120631">
    <property type="protein sequence ID" value="WEW61898.1"/>
    <property type="molecule type" value="Genomic_DNA"/>
</dbReference>
<dbReference type="GO" id="GO:0016020">
    <property type="term" value="C:membrane"/>
    <property type="evidence" value="ECO:0007669"/>
    <property type="project" value="UniProtKB-SubCell"/>
</dbReference>
<dbReference type="InterPro" id="IPR049326">
    <property type="entry name" value="Rhodopsin_dom_fungi"/>
</dbReference>
<feature type="transmembrane region" description="Helical" evidence="6">
    <location>
        <begin position="180"/>
        <end position="205"/>
    </location>
</feature>
<evidence type="ECO:0000256" key="1">
    <source>
        <dbReference type="ARBA" id="ARBA00004141"/>
    </source>
</evidence>
<feature type="transmembrane region" description="Helical" evidence="6">
    <location>
        <begin position="217"/>
        <end position="237"/>
    </location>
</feature>
<sequence>MDIIHNNPVSSNNINRPAFMVSIWVFFGVTTLLLACRFGIRLWLHRKLFWDDILAGIAYLFLLTHDILATLVAPAVYLLLDVSNGGPIPSDFIEKADYLVRMLFASNIMFILCLYLVKASLLALLWRLFRNLPSFRRAWWALLGLTVISATITIVLAPIACSKLTAFGCVAPKNIKRDLTAVRFTAAADILTDLMLMALPTAFILSSRLALIQKLGLVGLFMLGFTVISMSILRIIATDSPEKHPPPSWLLFWSAMETSVAVMTSCVASFKSIFTIRKRPSAYNGSSDIPGKSSRNRSEGDVNIALRSRNRINQLSSTSKNNANTVVISSEANSDRWNDGGSREQILQRTEFEVRYENASTPPLGSTASIPRQ</sequence>
<keyword evidence="3 6" id="KW-1133">Transmembrane helix</keyword>
<feature type="transmembrane region" description="Helical" evidence="6">
    <location>
        <begin position="20"/>
        <end position="44"/>
    </location>
</feature>
<dbReference type="PANTHER" id="PTHR33048:SF162">
    <property type="entry name" value="SATRATOXIN BIOSYNTHESIS SC1 CLUSTER PROTEIN 4"/>
    <property type="match status" value="1"/>
</dbReference>
<evidence type="ECO:0000313" key="9">
    <source>
        <dbReference type="Proteomes" id="UP001219355"/>
    </source>
</evidence>
<evidence type="ECO:0000259" key="7">
    <source>
        <dbReference type="Pfam" id="PF20684"/>
    </source>
</evidence>
<feature type="domain" description="Rhodopsin" evidence="7">
    <location>
        <begin position="37"/>
        <end position="274"/>
    </location>
</feature>
<keyword evidence="4 6" id="KW-0472">Membrane</keyword>
<proteinExistence type="inferred from homology"/>
<evidence type="ECO:0000256" key="2">
    <source>
        <dbReference type="ARBA" id="ARBA00022692"/>
    </source>
</evidence>
<feature type="transmembrane region" description="Helical" evidence="6">
    <location>
        <begin position="249"/>
        <end position="270"/>
    </location>
</feature>
<name>A0AAF0DP84_9EURO</name>
<keyword evidence="9" id="KW-1185">Reference proteome</keyword>
<dbReference type="InterPro" id="IPR052337">
    <property type="entry name" value="SAT4-like"/>
</dbReference>
<evidence type="ECO:0000256" key="4">
    <source>
        <dbReference type="ARBA" id="ARBA00023136"/>
    </source>
</evidence>
<feature type="transmembrane region" description="Helical" evidence="6">
    <location>
        <begin position="138"/>
        <end position="160"/>
    </location>
</feature>
<comment type="similarity">
    <text evidence="5">Belongs to the SAT4 family.</text>
</comment>
<feature type="transmembrane region" description="Helical" evidence="6">
    <location>
        <begin position="56"/>
        <end position="80"/>
    </location>
</feature>
<keyword evidence="2 6" id="KW-0812">Transmembrane</keyword>
<accession>A0AAF0DP84</accession>
<reference evidence="8" key="1">
    <citation type="submission" date="2023-03" db="EMBL/GenBank/DDBJ databases">
        <title>Emydomyces testavorans Genome Sequence.</title>
        <authorList>
            <person name="Hoyer L."/>
        </authorList>
    </citation>
    <scope>NUCLEOTIDE SEQUENCE</scope>
    <source>
        <strain evidence="8">16-2883</strain>
    </source>
</reference>
<evidence type="ECO:0000256" key="3">
    <source>
        <dbReference type="ARBA" id="ARBA00022989"/>
    </source>
</evidence>
<comment type="subcellular location">
    <subcellularLocation>
        <location evidence="1">Membrane</location>
        <topology evidence="1">Multi-pass membrane protein</topology>
    </subcellularLocation>
</comment>
<dbReference type="AlphaFoldDB" id="A0AAF0DP84"/>
<dbReference type="Pfam" id="PF20684">
    <property type="entry name" value="Fung_rhodopsin"/>
    <property type="match status" value="1"/>
</dbReference>
<dbReference type="PANTHER" id="PTHR33048">
    <property type="entry name" value="PTH11-LIKE INTEGRAL MEMBRANE PROTEIN (AFU_ORTHOLOGUE AFUA_5G11245)"/>
    <property type="match status" value="1"/>
</dbReference>
<organism evidence="8 9">
    <name type="scientific">Emydomyces testavorans</name>
    <dbReference type="NCBI Taxonomy" id="2070801"/>
    <lineage>
        <taxon>Eukaryota</taxon>
        <taxon>Fungi</taxon>
        <taxon>Dikarya</taxon>
        <taxon>Ascomycota</taxon>
        <taxon>Pezizomycotina</taxon>
        <taxon>Eurotiomycetes</taxon>
        <taxon>Eurotiomycetidae</taxon>
        <taxon>Onygenales</taxon>
        <taxon>Nannizziopsiaceae</taxon>
        <taxon>Emydomyces</taxon>
    </lineage>
</organism>